<dbReference type="EMBL" id="CP009246">
    <property type="protein sequence ID" value="APT86558.1"/>
    <property type="molecule type" value="Genomic_DNA"/>
</dbReference>
<proteinExistence type="predicted"/>
<evidence type="ECO:0000313" key="5">
    <source>
        <dbReference type="Proteomes" id="UP000315353"/>
    </source>
</evidence>
<dbReference type="STRING" id="28028.CFLV_04745"/>
<feature type="transmembrane region" description="Helical" evidence="1">
    <location>
        <begin position="72"/>
        <end position="94"/>
    </location>
</feature>
<evidence type="ECO:0000313" key="4">
    <source>
        <dbReference type="Proteomes" id="UP000185479"/>
    </source>
</evidence>
<gene>
    <name evidence="3" type="ORF">CFL01nite_01870</name>
    <name evidence="2" type="ORF">CFLV_04745</name>
</gene>
<protein>
    <submittedName>
        <fullName evidence="2">ABC transporter</fullName>
    </submittedName>
</protein>
<evidence type="ECO:0000256" key="1">
    <source>
        <dbReference type="SAM" id="Phobius"/>
    </source>
</evidence>
<feature type="transmembrane region" description="Helical" evidence="1">
    <location>
        <begin position="281"/>
        <end position="303"/>
    </location>
</feature>
<dbReference type="Pfam" id="PF05661">
    <property type="entry name" value="DUF808"/>
    <property type="match status" value="1"/>
</dbReference>
<dbReference type="OrthoDB" id="9814178at2"/>
<evidence type="ECO:0000313" key="2">
    <source>
        <dbReference type="EMBL" id="APT86558.1"/>
    </source>
</evidence>
<dbReference type="KEGG" id="cfc:CFLV_04745"/>
<dbReference type="GeneID" id="82880020"/>
<reference evidence="3 5" key="2">
    <citation type="submission" date="2019-06" db="EMBL/GenBank/DDBJ databases">
        <title>Whole genome shotgun sequence of Corynebacterium flavescens NBRC 14136.</title>
        <authorList>
            <person name="Hosoyama A."/>
            <person name="Uohara A."/>
            <person name="Ohji S."/>
            <person name="Ichikawa N."/>
        </authorList>
    </citation>
    <scope>NUCLEOTIDE SEQUENCE [LARGE SCALE GENOMIC DNA]</scope>
    <source>
        <strain evidence="3 5">NBRC 14136</strain>
    </source>
</reference>
<dbReference type="AlphaFoldDB" id="A0A1L7CL84"/>
<feature type="transmembrane region" description="Helical" evidence="1">
    <location>
        <begin position="169"/>
        <end position="195"/>
    </location>
</feature>
<sequence length="326" mass="34546">MSGGLLALLDDVALIARTAAASADDVASLAGKTSIKAAGVVVDDAAVTPQYVDGVSPARELSMIWRITKGSLVNKLIIILPIALLLSWLAPWALTPILMLGGTYLCFEGAEKIYHFFRPGHSGEHDEEHANESAKDAENRLVRSAIRTDLILSAEIMVISLNEVLDQPFWLRLATLIVVGIILTLGVYGAVGVLVKMDDIGLGMLRRGQGTSALGTALVKGMPFVLSTIGVIGTFAMLWVGGHILVKGTHEFGLAQPYEVIHHLGQSIENSVLSWLVDTGLSMICGLIIGAAVVAIVMGLQALRGRRARPARSAQALEIERSAASS</sequence>
<dbReference type="PANTHER" id="PTHR30503">
    <property type="entry name" value="INNER MEMBRANE PROTEIN YEDI"/>
    <property type="match status" value="1"/>
</dbReference>
<keyword evidence="1" id="KW-0812">Transmembrane</keyword>
<keyword evidence="1" id="KW-1133">Transmembrane helix</keyword>
<dbReference type="RefSeq" id="WP_075729549.1">
    <property type="nucleotide sequence ID" value="NZ_BJNB01000001.1"/>
</dbReference>
<reference evidence="2 4" key="1">
    <citation type="submission" date="2014-08" db="EMBL/GenBank/DDBJ databases">
        <title>Complete genome sequence of Corynebacterium flavescens OJ8(T)(=DSM 20296(T)), isolated from cheese.</title>
        <authorList>
            <person name="Ruckert C."/>
            <person name="Albersmeier A."/>
            <person name="Winkler A."/>
            <person name="Kalinowski J."/>
        </authorList>
    </citation>
    <scope>NUCLEOTIDE SEQUENCE [LARGE SCALE GENOMIC DNA]</scope>
    <source>
        <strain evidence="2 4">OJ8</strain>
    </source>
</reference>
<name>A0A1L7CL84_CORFL</name>
<feature type="transmembrane region" description="Helical" evidence="1">
    <location>
        <begin position="216"/>
        <end position="240"/>
    </location>
</feature>
<keyword evidence="4" id="KW-1185">Reference proteome</keyword>
<dbReference type="EMBL" id="BJNB01000001">
    <property type="protein sequence ID" value="GEB96692.1"/>
    <property type="molecule type" value="Genomic_DNA"/>
</dbReference>
<accession>A0A1L7CL84</accession>
<keyword evidence="1" id="KW-0472">Membrane</keyword>
<dbReference type="PANTHER" id="PTHR30503:SF3">
    <property type="entry name" value="INNER MEMBRANE PROTEIN YEDI"/>
    <property type="match status" value="1"/>
</dbReference>
<dbReference type="PIRSF" id="PIRSF016660">
    <property type="entry name" value="YedI"/>
    <property type="match status" value="1"/>
</dbReference>
<dbReference type="InterPro" id="IPR008526">
    <property type="entry name" value="YedI"/>
</dbReference>
<evidence type="ECO:0000313" key="3">
    <source>
        <dbReference type="EMBL" id="GEB96692.1"/>
    </source>
</evidence>
<dbReference type="Proteomes" id="UP000315353">
    <property type="component" value="Unassembled WGS sequence"/>
</dbReference>
<dbReference type="GO" id="GO:0005886">
    <property type="term" value="C:plasma membrane"/>
    <property type="evidence" value="ECO:0007669"/>
    <property type="project" value="TreeGrafter"/>
</dbReference>
<organism evidence="2 4">
    <name type="scientific">Corynebacterium flavescens</name>
    <dbReference type="NCBI Taxonomy" id="28028"/>
    <lineage>
        <taxon>Bacteria</taxon>
        <taxon>Bacillati</taxon>
        <taxon>Actinomycetota</taxon>
        <taxon>Actinomycetes</taxon>
        <taxon>Mycobacteriales</taxon>
        <taxon>Corynebacteriaceae</taxon>
        <taxon>Corynebacterium</taxon>
    </lineage>
</organism>
<dbReference type="Proteomes" id="UP000185479">
    <property type="component" value="Chromosome"/>
</dbReference>